<keyword evidence="1" id="KW-0472">Membrane</keyword>
<dbReference type="STRING" id="329884.A0A4U0WVQ0"/>
<sequence>MFATTLLSLVVSFMPSRAFSYTKFDTNCTLPTAITSYVSSPDTRGLLDIIWTSLANVITCTYTVLHLGIPNPDASDWQCFWPGVVWAAVTIILPEIVLCKAILDLSRARKHWKGLKTKTKEQWTLTHMMYADMGGLYYCAESIHTEAVKATYEVEGFLLSAEVLERADQAGILPPKPPVTKKEIMDKSKSTIFDKIVTMGQLLYFCISIITRKSKNLTITQLELGVCSFAICSISTYGFTFRQPKDIQTRTVSRHGDLDTFHRMLTVASGPPPYNFDVKTPEGRAEAISAASGAFANGDGSHHLPPGQIPVIYDHEQLHGELQSLKTKPFSGASNWTNNANWLLIPLFSIPVGVVHILGWHFHFPTLTEL</sequence>
<feature type="signal peptide" evidence="2">
    <location>
        <begin position="1"/>
        <end position="18"/>
    </location>
</feature>
<dbReference type="EMBL" id="NAJQ01000703">
    <property type="protein sequence ID" value="TKA65825.1"/>
    <property type="molecule type" value="Genomic_DNA"/>
</dbReference>
<evidence type="ECO:0000256" key="1">
    <source>
        <dbReference type="SAM" id="Phobius"/>
    </source>
</evidence>
<evidence type="ECO:0000313" key="4">
    <source>
        <dbReference type="Proteomes" id="UP000309340"/>
    </source>
</evidence>
<dbReference type="PANTHER" id="PTHR35043">
    <property type="entry name" value="TRANSCRIPTION FACTOR DOMAIN-CONTAINING PROTEIN"/>
    <property type="match status" value="1"/>
</dbReference>
<keyword evidence="1" id="KW-0812">Transmembrane</keyword>
<keyword evidence="2" id="KW-0732">Signal</keyword>
<evidence type="ECO:0000313" key="3">
    <source>
        <dbReference type="EMBL" id="TKA65825.1"/>
    </source>
</evidence>
<organism evidence="3 4">
    <name type="scientific">Friedmanniomyces simplex</name>
    <dbReference type="NCBI Taxonomy" id="329884"/>
    <lineage>
        <taxon>Eukaryota</taxon>
        <taxon>Fungi</taxon>
        <taxon>Dikarya</taxon>
        <taxon>Ascomycota</taxon>
        <taxon>Pezizomycotina</taxon>
        <taxon>Dothideomycetes</taxon>
        <taxon>Dothideomycetidae</taxon>
        <taxon>Mycosphaerellales</taxon>
        <taxon>Teratosphaeriaceae</taxon>
        <taxon>Friedmanniomyces</taxon>
    </lineage>
</organism>
<accession>A0A4U0WVQ0</accession>
<dbReference type="PANTHER" id="PTHR35043:SF7">
    <property type="entry name" value="TRANSCRIPTION FACTOR DOMAIN-CONTAINING PROTEIN"/>
    <property type="match status" value="1"/>
</dbReference>
<dbReference type="Proteomes" id="UP000309340">
    <property type="component" value="Unassembled WGS sequence"/>
</dbReference>
<dbReference type="OrthoDB" id="9451547at2759"/>
<feature type="chain" id="PRO_5020831738" evidence="2">
    <location>
        <begin position="19"/>
        <end position="370"/>
    </location>
</feature>
<feature type="transmembrane region" description="Helical" evidence="1">
    <location>
        <begin position="342"/>
        <end position="362"/>
    </location>
</feature>
<evidence type="ECO:0000256" key="2">
    <source>
        <dbReference type="SAM" id="SignalP"/>
    </source>
</evidence>
<keyword evidence="1" id="KW-1133">Transmembrane helix</keyword>
<comment type="caution">
    <text evidence="3">The sequence shown here is derived from an EMBL/GenBank/DDBJ whole genome shotgun (WGS) entry which is preliminary data.</text>
</comment>
<feature type="transmembrane region" description="Helical" evidence="1">
    <location>
        <begin position="222"/>
        <end position="241"/>
    </location>
</feature>
<proteinExistence type="predicted"/>
<dbReference type="AlphaFoldDB" id="A0A4U0WVQ0"/>
<reference evidence="3 4" key="1">
    <citation type="submission" date="2017-03" db="EMBL/GenBank/DDBJ databases">
        <title>Genomes of endolithic fungi from Antarctica.</title>
        <authorList>
            <person name="Coleine C."/>
            <person name="Masonjones S."/>
            <person name="Stajich J.E."/>
        </authorList>
    </citation>
    <scope>NUCLEOTIDE SEQUENCE [LARGE SCALE GENOMIC DNA]</scope>
    <source>
        <strain evidence="3 4">CCFEE 5184</strain>
    </source>
</reference>
<name>A0A4U0WVQ0_9PEZI</name>
<gene>
    <name evidence="3" type="ORF">B0A55_08881</name>
</gene>
<protein>
    <submittedName>
        <fullName evidence="3">Uncharacterized protein</fullName>
    </submittedName>
</protein>
<keyword evidence="4" id="KW-1185">Reference proteome</keyword>